<dbReference type="InterPro" id="IPR036388">
    <property type="entry name" value="WH-like_DNA-bd_sf"/>
</dbReference>
<name>A0A849HSZ9_9MICO</name>
<dbReference type="Pfam" id="PF07729">
    <property type="entry name" value="FCD"/>
    <property type="match status" value="1"/>
</dbReference>
<dbReference type="Gene3D" id="1.20.120.530">
    <property type="entry name" value="GntR ligand-binding domain-like"/>
    <property type="match status" value="1"/>
</dbReference>
<dbReference type="PANTHER" id="PTHR43537:SF24">
    <property type="entry name" value="GLUCONATE OPERON TRANSCRIPTIONAL REPRESSOR"/>
    <property type="match status" value="1"/>
</dbReference>
<dbReference type="InterPro" id="IPR011711">
    <property type="entry name" value="GntR_C"/>
</dbReference>
<dbReference type="InterPro" id="IPR008920">
    <property type="entry name" value="TF_FadR/GntR_C"/>
</dbReference>
<keyword evidence="1" id="KW-0805">Transcription regulation</keyword>
<dbReference type="GO" id="GO:0003700">
    <property type="term" value="F:DNA-binding transcription factor activity"/>
    <property type="evidence" value="ECO:0007669"/>
    <property type="project" value="InterPro"/>
</dbReference>
<dbReference type="PROSITE" id="PS50949">
    <property type="entry name" value="HTH_GNTR"/>
    <property type="match status" value="1"/>
</dbReference>
<accession>A0A849HSZ9</accession>
<dbReference type="Proteomes" id="UP000588586">
    <property type="component" value="Unassembled WGS sequence"/>
</dbReference>
<proteinExistence type="predicted"/>
<gene>
    <name evidence="5" type="ORF">HJG52_17125</name>
</gene>
<evidence type="ECO:0000256" key="3">
    <source>
        <dbReference type="ARBA" id="ARBA00023163"/>
    </source>
</evidence>
<dbReference type="GO" id="GO:0003677">
    <property type="term" value="F:DNA binding"/>
    <property type="evidence" value="ECO:0007669"/>
    <property type="project" value="UniProtKB-KW"/>
</dbReference>
<dbReference type="InterPro" id="IPR000524">
    <property type="entry name" value="Tscrpt_reg_HTH_GntR"/>
</dbReference>
<dbReference type="SUPFAM" id="SSF46785">
    <property type="entry name" value="Winged helix' DNA-binding domain"/>
    <property type="match status" value="1"/>
</dbReference>
<evidence type="ECO:0000313" key="5">
    <source>
        <dbReference type="EMBL" id="NNM47717.1"/>
    </source>
</evidence>
<keyword evidence="3" id="KW-0804">Transcription</keyword>
<feature type="domain" description="HTH gntR-type" evidence="4">
    <location>
        <begin position="14"/>
        <end position="81"/>
    </location>
</feature>
<dbReference type="InterPro" id="IPR036390">
    <property type="entry name" value="WH_DNA-bd_sf"/>
</dbReference>
<protein>
    <submittedName>
        <fullName evidence="5">GntR family transcriptional regulator</fullName>
    </submittedName>
</protein>
<reference evidence="5 6" key="1">
    <citation type="submission" date="2020-04" db="EMBL/GenBank/DDBJ databases">
        <title>Knoellia sp. isolate from air conditioner.</title>
        <authorList>
            <person name="Chea S."/>
            <person name="Kim D.-U."/>
        </authorList>
    </citation>
    <scope>NUCLEOTIDE SEQUENCE [LARGE SCALE GENOMIC DNA]</scope>
    <source>
        <strain evidence="5 6">DB2414S</strain>
    </source>
</reference>
<sequence>MAMSSLTPLNAKPESLTELVLERLQEAIVSKQIAPGTRVSEALLADLLGVSKTPVREALLRLRHVGLVTAATGGLRVVEPSAETIRNAYELRAALERSAAVYAALRRADADAKTLIELAHTSVTSAEVGTPADFREADARFHRLVARCCGNPALESAIGDLRLLTSALRLRDVPDTGGSGGCAIEHVYVAKAIEAGDAPRAAQAMESHVEHVMQTVLDTLAQAQPTA</sequence>
<evidence type="ECO:0000259" key="4">
    <source>
        <dbReference type="PROSITE" id="PS50949"/>
    </source>
</evidence>
<keyword evidence="2" id="KW-0238">DNA-binding</keyword>
<comment type="caution">
    <text evidence="5">The sequence shown here is derived from an EMBL/GenBank/DDBJ whole genome shotgun (WGS) entry which is preliminary data.</text>
</comment>
<dbReference type="SMART" id="SM00345">
    <property type="entry name" value="HTH_GNTR"/>
    <property type="match status" value="1"/>
</dbReference>
<evidence type="ECO:0000256" key="2">
    <source>
        <dbReference type="ARBA" id="ARBA00023125"/>
    </source>
</evidence>
<keyword evidence="6" id="KW-1185">Reference proteome</keyword>
<dbReference type="SMART" id="SM00895">
    <property type="entry name" value="FCD"/>
    <property type="match status" value="1"/>
</dbReference>
<dbReference type="EMBL" id="JABEPQ010000004">
    <property type="protein sequence ID" value="NNM47717.1"/>
    <property type="molecule type" value="Genomic_DNA"/>
</dbReference>
<dbReference type="Gene3D" id="1.10.10.10">
    <property type="entry name" value="Winged helix-like DNA-binding domain superfamily/Winged helix DNA-binding domain"/>
    <property type="match status" value="1"/>
</dbReference>
<dbReference type="AlphaFoldDB" id="A0A849HSZ9"/>
<dbReference type="PANTHER" id="PTHR43537">
    <property type="entry name" value="TRANSCRIPTIONAL REGULATOR, GNTR FAMILY"/>
    <property type="match status" value="1"/>
</dbReference>
<evidence type="ECO:0000313" key="6">
    <source>
        <dbReference type="Proteomes" id="UP000588586"/>
    </source>
</evidence>
<evidence type="ECO:0000256" key="1">
    <source>
        <dbReference type="ARBA" id="ARBA00023015"/>
    </source>
</evidence>
<dbReference type="Pfam" id="PF00392">
    <property type="entry name" value="GntR"/>
    <property type="match status" value="1"/>
</dbReference>
<organism evidence="5 6">
    <name type="scientific">Knoellia koreensis</name>
    <dbReference type="NCBI Taxonomy" id="2730921"/>
    <lineage>
        <taxon>Bacteria</taxon>
        <taxon>Bacillati</taxon>
        <taxon>Actinomycetota</taxon>
        <taxon>Actinomycetes</taxon>
        <taxon>Micrococcales</taxon>
        <taxon>Intrasporangiaceae</taxon>
        <taxon>Knoellia</taxon>
    </lineage>
</organism>
<dbReference type="SUPFAM" id="SSF48008">
    <property type="entry name" value="GntR ligand-binding domain-like"/>
    <property type="match status" value="1"/>
</dbReference>